<proteinExistence type="inferred from homology"/>
<dbReference type="Pfam" id="PF08238">
    <property type="entry name" value="Sel1"/>
    <property type="match status" value="2"/>
</dbReference>
<dbReference type="InterPro" id="IPR043504">
    <property type="entry name" value="Peptidase_S1_PA_chymotrypsin"/>
</dbReference>
<evidence type="ECO:0000313" key="6">
    <source>
        <dbReference type="Proteomes" id="UP000019486"/>
    </source>
</evidence>
<dbReference type="InterPro" id="IPR009003">
    <property type="entry name" value="Peptidase_S1_PA"/>
</dbReference>
<dbReference type="PANTHER" id="PTHR43343">
    <property type="entry name" value="PEPTIDASE S12"/>
    <property type="match status" value="1"/>
</dbReference>
<keyword evidence="3" id="KW-0378">Hydrolase</keyword>
<dbReference type="InterPro" id="IPR011990">
    <property type="entry name" value="TPR-like_helical_dom_sf"/>
</dbReference>
<dbReference type="Gene3D" id="2.40.10.10">
    <property type="entry name" value="Trypsin-like serine proteases"/>
    <property type="match status" value="2"/>
</dbReference>
<dbReference type="GO" id="GO:0006508">
    <property type="term" value="P:proteolysis"/>
    <property type="evidence" value="ECO:0007669"/>
    <property type="project" value="UniProtKB-KW"/>
</dbReference>
<dbReference type="SMART" id="SM00671">
    <property type="entry name" value="SEL1"/>
    <property type="match status" value="2"/>
</dbReference>
<gene>
    <name evidence="5" type="ORF">N825_25485</name>
</gene>
<comment type="caution">
    <text evidence="5">The sequence shown here is derived from an EMBL/GenBank/DDBJ whole genome shotgun (WGS) entry which is preliminary data.</text>
</comment>
<accession>W9GSC6</accession>
<dbReference type="STRING" id="1385369.N825_25485"/>
<evidence type="ECO:0000256" key="2">
    <source>
        <dbReference type="ARBA" id="ARBA00022670"/>
    </source>
</evidence>
<dbReference type="Pfam" id="PF13365">
    <property type="entry name" value="Trypsin_2"/>
    <property type="match status" value="1"/>
</dbReference>
<evidence type="ECO:0000256" key="4">
    <source>
        <dbReference type="SAM" id="SignalP"/>
    </source>
</evidence>
<organism evidence="5 6">
    <name type="scientific">Skermanella stibiiresistens SB22</name>
    <dbReference type="NCBI Taxonomy" id="1385369"/>
    <lineage>
        <taxon>Bacteria</taxon>
        <taxon>Pseudomonadati</taxon>
        <taxon>Pseudomonadota</taxon>
        <taxon>Alphaproteobacteria</taxon>
        <taxon>Rhodospirillales</taxon>
        <taxon>Azospirillaceae</taxon>
        <taxon>Skermanella</taxon>
    </lineage>
</organism>
<name>W9GSC6_9PROT</name>
<evidence type="ECO:0008006" key="7">
    <source>
        <dbReference type="Google" id="ProtNLM"/>
    </source>
</evidence>
<evidence type="ECO:0000256" key="3">
    <source>
        <dbReference type="ARBA" id="ARBA00022801"/>
    </source>
</evidence>
<dbReference type="SUPFAM" id="SSF50494">
    <property type="entry name" value="Trypsin-like serine proteases"/>
    <property type="match status" value="1"/>
</dbReference>
<dbReference type="AlphaFoldDB" id="W9GSC6"/>
<keyword evidence="2" id="KW-0645">Protease</keyword>
<dbReference type="InterPro" id="IPR001940">
    <property type="entry name" value="Peptidase_S1C"/>
</dbReference>
<dbReference type="InterPro" id="IPR006597">
    <property type="entry name" value="Sel1-like"/>
</dbReference>
<dbReference type="InterPro" id="IPR051201">
    <property type="entry name" value="Chloro_Bact_Ser_Proteases"/>
</dbReference>
<dbReference type="OrthoDB" id="112232at2"/>
<evidence type="ECO:0000256" key="1">
    <source>
        <dbReference type="ARBA" id="ARBA00010541"/>
    </source>
</evidence>
<dbReference type="GO" id="GO:0004252">
    <property type="term" value="F:serine-type endopeptidase activity"/>
    <property type="evidence" value="ECO:0007669"/>
    <property type="project" value="InterPro"/>
</dbReference>
<dbReference type="RefSeq" id="WP_051513605.1">
    <property type="nucleotide sequence ID" value="NZ_AVFL01000036.1"/>
</dbReference>
<dbReference type="PRINTS" id="PR00834">
    <property type="entry name" value="PROTEASES2C"/>
</dbReference>
<keyword evidence="6" id="KW-1185">Reference proteome</keyword>
<reference evidence="5 6" key="1">
    <citation type="submission" date="2013-08" db="EMBL/GenBank/DDBJ databases">
        <title>The genome sequence of Skermanella stibiiresistens.</title>
        <authorList>
            <person name="Zhu W."/>
            <person name="Wang G."/>
        </authorList>
    </citation>
    <scope>NUCLEOTIDE SEQUENCE [LARGE SCALE GENOMIC DNA]</scope>
    <source>
        <strain evidence="5 6">SB22</strain>
    </source>
</reference>
<feature type="chain" id="PRO_5004920567" description="Serine protease" evidence="4">
    <location>
        <begin position="22"/>
        <end position="357"/>
    </location>
</feature>
<dbReference type="Proteomes" id="UP000019486">
    <property type="component" value="Unassembled WGS sequence"/>
</dbReference>
<dbReference type="EMBL" id="AVFL01000036">
    <property type="protein sequence ID" value="EWY36790.1"/>
    <property type="molecule type" value="Genomic_DNA"/>
</dbReference>
<keyword evidence="4" id="KW-0732">Signal</keyword>
<evidence type="ECO:0000313" key="5">
    <source>
        <dbReference type="EMBL" id="EWY36790.1"/>
    </source>
</evidence>
<protein>
    <recommendedName>
        <fullName evidence="7">Serine protease</fullName>
    </recommendedName>
</protein>
<dbReference type="Gene3D" id="1.25.40.10">
    <property type="entry name" value="Tetratricopeptide repeat domain"/>
    <property type="match status" value="1"/>
</dbReference>
<sequence length="357" mass="38303">MIAFIRIFFVGLVFISPVAHAEQPDKTVIALEVLAKSGSTRAQFELGRRLESGIGTNADISRAFTYFCQAAAKGHPMAAYKIGNLYLSGKGVARNEAMAASWFRRSIELGSPEAREIMRRFSSMKDLPAPGCFTGKIPNGPPGATQSKARLPAPERAPRYVVIGSGSGFYVNDFELVTNHHVIKSCDKVTVEKGSESVTATVVAIDKSLDLVVLRTSTKHTSHARVRQSPGALGESVYLFGYPQRPILTSINMTSGIVSSLTGFKGAKNELQTNAAVQLGNSGGPLVDSTGAVIGVITSLLRNSQNVGFAVKNTTLINFLEDNKISFSSRSVQTVAATDVAKEVQDFTFPIVCQIKR</sequence>
<dbReference type="SUPFAM" id="SSF81901">
    <property type="entry name" value="HCP-like"/>
    <property type="match status" value="1"/>
</dbReference>
<dbReference type="PANTHER" id="PTHR43343:SF3">
    <property type="entry name" value="PROTEASE DO-LIKE 8, CHLOROPLASTIC"/>
    <property type="match status" value="1"/>
</dbReference>
<feature type="signal peptide" evidence="4">
    <location>
        <begin position="1"/>
        <end position="21"/>
    </location>
</feature>
<comment type="similarity">
    <text evidence="1">Belongs to the peptidase S1C family.</text>
</comment>